<comment type="caution">
    <text evidence="1">The sequence shown here is derived from an EMBL/GenBank/DDBJ whole genome shotgun (WGS) entry which is preliminary data.</text>
</comment>
<dbReference type="AlphaFoldDB" id="A0AAD9KPS5"/>
<keyword evidence="2" id="KW-1185">Reference proteome</keyword>
<organism evidence="1 2">
    <name type="scientific">Ridgeia piscesae</name>
    <name type="common">Tubeworm</name>
    <dbReference type="NCBI Taxonomy" id="27915"/>
    <lineage>
        <taxon>Eukaryota</taxon>
        <taxon>Metazoa</taxon>
        <taxon>Spiralia</taxon>
        <taxon>Lophotrochozoa</taxon>
        <taxon>Annelida</taxon>
        <taxon>Polychaeta</taxon>
        <taxon>Sedentaria</taxon>
        <taxon>Canalipalpata</taxon>
        <taxon>Sabellida</taxon>
        <taxon>Siboglinidae</taxon>
        <taxon>Ridgeia</taxon>
    </lineage>
</organism>
<evidence type="ECO:0000313" key="2">
    <source>
        <dbReference type="Proteomes" id="UP001209878"/>
    </source>
</evidence>
<dbReference type="Proteomes" id="UP001209878">
    <property type="component" value="Unassembled WGS sequence"/>
</dbReference>
<dbReference type="EMBL" id="JAODUO010000789">
    <property type="protein sequence ID" value="KAK2174600.1"/>
    <property type="molecule type" value="Genomic_DNA"/>
</dbReference>
<accession>A0AAD9KPS5</accession>
<protein>
    <submittedName>
        <fullName evidence="1">Uncharacterized protein</fullName>
    </submittedName>
</protein>
<sequence length="125" mass="14439">MKFRHYHQMPSLRIHTNIHRNLNDFHDSRKQTMIFPMHTSCDYDTWSFMHARTHACTHAYMKLDPVQSLSQTQRCDVKQSEYACSRQPSIIATAPCPLWSSSPVNTIGTSVNSATCKNPSDQIHF</sequence>
<name>A0AAD9KPS5_RIDPI</name>
<gene>
    <name evidence="1" type="ORF">NP493_788g00019</name>
</gene>
<reference evidence="1" key="1">
    <citation type="journal article" date="2023" name="Mol. Biol. Evol.">
        <title>Third-Generation Sequencing Reveals the Adaptive Role of the Epigenome in Three Deep-Sea Polychaetes.</title>
        <authorList>
            <person name="Perez M."/>
            <person name="Aroh O."/>
            <person name="Sun Y."/>
            <person name="Lan Y."/>
            <person name="Juniper S.K."/>
            <person name="Young C.R."/>
            <person name="Angers B."/>
            <person name="Qian P.Y."/>
        </authorList>
    </citation>
    <scope>NUCLEOTIDE SEQUENCE</scope>
    <source>
        <strain evidence="1">R07B-5</strain>
    </source>
</reference>
<evidence type="ECO:0000313" key="1">
    <source>
        <dbReference type="EMBL" id="KAK2174600.1"/>
    </source>
</evidence>
<proteinExistence type="predicted"/>